<keyword evidence="1" id="KW-0040">ANK repeat</keyword>
<gene>
    <name evidence="2" type="ORF">CCHLO57077_00013779</name>
</gene>
<accession>A0AA35Q242</accession>
<dbReference type="EMBL" id="CABFNP030000902">
    <property type="protein sequence ID" value="CAI6088967.1"/>
    <property type="molecule type" value="Genomic_DNA"/>
</dbReference>
<evidence type="ECO:0000313" key="3">
    <source>
        <dbReference type="Proteomes" id="UP001160390"/>
    </source>
</evidence>
<dbReference type="Gene3D" id="1.25.40.20">
    <property type="entry name" value="Ankyrin repeat-containing domain"/>
    <property type="match status" value="1"/>
</dbReference>
<dbReference type="PANTHER" id="PTHR10039:SF16">
    <property type="entry name" value="GPI INOSITOL-DEACYLASE"/>
    <property type="match status" value="1"/>
</dbReference>
<dbReference type="PROSITE" id="PS50088">
    <property type="entry name" value="ANK_REPEAT"/>
    <property type="match status" value="2"/>
</dbReference>
<dbReference type="SUPFAM" id="SSF48403">
    <property type="entry name" value="Ankyrin repeat"/>
    <property type="match status" value="1"/>
</dbReference>
<dbReference type="SMART" id="SM00248">
    <property type="entry name" value="ANK"/>
    <property type="match status" value="2"/>
</dbReference>
<dbReference type="AlphaFoldDB" id="A0AA35Q242"/>
<dbReference type="InterPro" id="IPR002110">
    <property type="entry name" value="Ankyrin_rpt"/>
</dbReference>
<comment type="caution">
    <text evidence="2">The sequence shown here is derived from an EMBL/GenBank/DDBJ whole genome shotgun (WGS) entry which is preliminary data.</text>
</comment>
<evidence type="ECO:0000313" key="2">
    <source>
        <dbReference type="EMBL" id="CAI6088967.1"/>
    </source>
</evidence>
<organism evidence="2 3">
    <name type="scientific">Clonostachys chloroleuca</name>
    <dbReference type="NCBI Taxonomy" id="1926264"/>
    <lineage>
        <taxon>Eukaryota</taxon>
        <taxon>Fungi</taxon>
        <taxon>Dikarya</taxon>
        <taxon>Ascomycota</taxon>
        <taxon>Pezizomycotina</taxon>
        <taxon>Sordariomycetes</taxon>
        <taxon>Hypocreomycetidae</taxon>
        <taxon>Hypocreales</taxon>
        <taxon>Bionectriaceae</taxon>
        <taxon>Clonostachys</taxon>
    </lineage>
</organism>
<protein>
    <submittedName>
        <fullName evidence="2">Uncharacterized protein</fullName>
    </submittedName>
</protein>
<evidence type="ECO:0000256" key="1">
    <source>
        <dbReference type="PROSITE-ProRule" id="PRU00023"/>
    </source>
</evidence>
<reference evidence="2" key="1">
    <citation type="submission" date="2023-01" db="EMBL/GenBank/DDBJ databases">
        <authorList>
            <person name="Piombo E."/>
        </authorList>
    </citation>
    <scope>NUCLEOTIDE SEQUENCE</scope>
</reference>
<dbReference type="InterPro" id="IPR036770">
    <property type="entry name" value="Ankyrin_rpt-contain_sf"/>
</dbReference>
<proteinExistence type="predicted"/>
<name>A0AA35Q242_9HYPO</name>
<feature type="repeat" description="ANK" evidence="1">
    <location>
        <begin position="333"/>
        <end position="360"/>
    </location>
</feature>
<dbReference type="PROSITE" id="PS50297">
    <property type="entry name" value="ANK_REP_REGION"/>
    <property type="match status" value="1"/>
</dbReference>
<dbReference type="Proteomes" id="UP001160390">
    <property type="component" value="Unassembled WGS sequence"/>
</dbReference>
<sequence>MAEKCDGQFLWVRLQADNLRRASNQLQLQRALSKTPAGLEQLYEREWESIRTNPTVDTDRSLLLLKWAAFSIRPLSVSEISVAVLIDNELGLPVEELPDEDDGSYVASDIRDHCGSLIEITKDDKNLDQMDSMTVNITHFSVKQFLLTHVFSCDGSLGLNTGLLVSHEERQHDFLAEKCLCYIFNIDIWEQNSLTKGGVNLQTSLLTYAAGTWDKHVCRASKDNGDIMELANQFFQDETGAFDAWRRWTNRRFLGHDNSSELDENDQQNRLSYSMALLLYSTTEYLLSKDGCDVNGRGLFGETPLIISCRENHVENVAQLLSLGANTSISSVAGNVPLCIAVSKGHIEVVKLLLDKGADG</sequence>
<keyword evidence="3" id="KW-1185">Reference proteome</keyword>
<dbReference type="PANTHER" id="PTHR10039">
    <property type="entry name" value="AMELOGENIN"/>
    <property type="match status" value="1"/>
</dbReference>
<dbReference type="Pfam" id="PF12796">
    <property type="entry name" value="Ank_2"/>
    <property type="match status" value="1"/>
</dbReference>
<feature type="repeat" description="ANK" evidence="1">
    <location>
        <begin position="300"/>
        <end position="332"/>
    </location>
</feature>